<dbReference type="InterPro" id="IPR043130">
    <property type="entry name" value="CDP-OH_PTrfase_TM_dom"/>
</dbReference>
<keyword evidence="1" id="KW-0808">Transferase</keyword>
<dbReference type="GO" id="GO:0016020">
    <property type="term" value="C:membrane"/>
    <property type="evidence" value="ECO:0007669"/>
    <property type="project" value="InterPro"/>
</dbReference>
<dbReference type="EMBL" id="UINC01009717">
    <property type="protein sequence ID" value="SVA43513.1"/>
    <property type="molecule type" value="Genomic_DNA"/>
</dbReference>
<proteinExistence type="predicted"/>
<evidence type="ECO:0008006" key="4">
    <source>
        <dbReference type="Google" id="ProtNLM"/>
    </source>
</evidence>
<evidence type="ECO:0000256" key="2">
    <source>
        <dbReference type="SAM" id="Phobius"/>
    </source>
</evidence>
<gene>
    <name evidence="3" type="ORF">METZ01_LOCUS96367</name>
</gene>
<keyword evidence="2" id="KW-1133">Transmembrane helix</keyword>
<dbReference type="Pfam" id="PF01066">
    <property type="entry name" value="CDP-OH_P_transf"/>
    <property type="match status" value="1"/>
</dbReference>
<dbReference type="PROSITE" id="PS00379">
    <property type="entry name" value="CDP_ALCOHOL_P_TRANSF"/>
    <property type="match status" value="1"/>
</dbReference>
<protein>
    <recommendedName>
        <fullName evidence="4">CDP-alcohol phosphatidyltransferase family protein</fullName>
    </recommendedName>
</protein>
<organism evidence="3">
    <name type="scientific">marine metagenome</name>
    <dbReference type="NCBI Taxonomy" id="408172"/>
    <lineage>
        <taxon>unclassified sequences</taxon>
        <taxon>metagenomes</taxon>
        <taxon>ecological metagenomes</taxon>
    </lineage>
</organism>
<keyword evidence="2" id="KW-0812">Transmembrane</keyword>
<evidence type="ECO:0000313" key="3">
    <source>
        <dbReference type="EMBL" id="SVA43513.1"/>
    </source>
</evidence>
<dbReference type="Gene3D" id="1.20.120.1760">
    <property type="match status" value="1"/>
</dbReference>
<feature type="transmembrane region" description="Helical" evidence="2">
    <location>
        <begin position="163"/>
        <end position="193"/>
    </location>
</feature>
<dbReference type="InterPro" id="IPR048254">
    <property type="entry name" value="CDP_ALCOHOL_P_TRANSF_CS"/>
</dbReference>
<dbReference type="AlphaFoldDB" id="A0A381VVB4"/>
<sequence length="209" mass="22336">MNRDSIRAVLFRYYEEPVSAFFEKLGFSPNGVTLLGLVVTCVSALFIGTGALLIGGLVMLSGAALDLIDGGLARRKGVVTKFGALLDSVSDRIQEAIVLLGLLIYYLNAPSESVLGVFSYDKLGAVLSYTAFIGSILVSYLRARSEGLGIECKIGIMTRPERVIALGLGLLVAHWIPLAVIIVLFALTVLGLITTAQRLYHSSSTLEGR</sequence>
<evidence type="ECO:0000256" key="1">
    <source>
        <dbReference type="ARBA" id="ARBA00022679"/>
    </source>
</evidence>
<feature type="transmembrane region" description="Helical" evidence="2">
    <location>
        <begin position="126"/>
        <end position="143"/>
    </location>
</feature>
<keyword evidence="2" id="KW-0472">Membrane</keyword>
<reference evidence="3" key="1">
    <citation type="submission" date="2018-05" db="EMBL/GenBank/DDBJ databases">
        <authorList>
            <person name="Lanie J.A."/>
            <person name="Ng W.-L."/>
            <person name="Kazmierczak K.M."/>
            <person name="Andrzejewski T.M."/>
            <person name="Davidsen T.M."/>
            <person name="Wayne K.J."/>
            <person name="Tettelin H."/>
            <person name="Glass J.I."/>
            <person name="Rusch D."/>
            <person name="Podicherti R."/>
            <person name="Tsui H.-C.T."/>
            <person name="Winkler M.E."/>
        </authorList>
    </citation>
    <scope>NUCLEOTIDE SEQUENCE</scope>
</reference>
<dbReference type="GO" id="GO:0016780">
    <property type="term" value="F:phosphotransferase activity, for other substituted phosphate groups"/>
    <property type="evidence" value="ECO:0007669"/>
    <property type="project" value="InterPro"/>
</dbReference>
<dbReference type="GO" id="GO:0008654">
    <property type="term" value="P:phospholipid biosynthetic process"/>
    <property type="evidence" value="ECO:0007669"/>
    <property type="project" value="InterPro"/>
</dbReference>
<dbReference type="InterPro" id="IPR000462">
    <property type="entry name" value="CDP-OH_P_trans"/>
</dbReference>
<accession>A0A381VVB4</accession>
<feature type="transmembrane region" description="Helical" evidence="2">
    <location>
        <begin position="35"/>
        <end position="68"/>
    </location>
</feature>
<name>A0A381VVB4_9ZZZZ</name>